<dbReference type="CDD" id="cd15798">
    <property type="entry name" value="PMEI-like_3"/>
    <property type="match status" value="1"/>
</dbReference>
<comment type="caution">
    <text evidence="15">The sequence shown here is derived from an EMBL/GenBank/DDBJ whole genome shotgun (WGS) entry which is preliminary data.</text>
</comment>
<dbReference type="FunFam" id="2.160.20.10:FF:000029">
    <property type="entry name" value="Pectinesterase 4"/>
    <property type="match status" value="1"/>
</dbReference>
<evidence type="ECO:0000256" key="1">
    <source>
        <dbReference type="ARBA" id="ARBA00004191"/>
    </source>
</evidence>
<comment type="subcellular location">
    <subcellularLocation>
        <location evidence="1">Secreted</location>
        <location evidence="1">Cell wall</location>
    </subcellularLocation>
</comment>
<organism evidence="15 16">
    <name type="scientific">Rhododendron simsii</name>
    <name type="common">Sims's rhododendron</name>
    <dbReference type="NCBI Taxonomy" id="118357"/>
    <lineage>
        <taxon>Eukaryota</taxon>
        <taxon>Viridiplantae</taxon>
        <taxon>Streptophyta</taxon>
        <taxon>Embryophyta</taxon>
        <taxon>Tracheophyta</taxon>
        <taxon>Spermatophyta</taxon>
        <taxon>Magnoliopsida</taxon>
        <taxon>eudicotyledons</taxon>
        <taxon>Gunneridae</taxon>
        <taxon>Pentapetalae</taxon>
        <taxon>asterids</taxon>
        <taxon>Ericales</taxon>
        <taxon>Ericaceae</taxon>
        <taxon>Ericoideae</taxon>
        <taxon>Rhodoreae</taxon>
        <taxon>Rhododendron</taxon>
    </lineage>
</organism>
<name>A0A834G4Z4_RHOSS</name>
<dbReference type="EMBL" id="WJXA01000013">
    <property type="protein sequence ID" value="KAF7119733.1"/>
    <property type="molecule type" value="Genomic_DNA"/>
</dbReference>
<dbReference type="InterPro" id="IPR000070">
    <property type="entry name" value="Pectinesterase_cat"/>
</dbReference>
<evidence type="ECO:0000313" key="15">
    <source>
        <dbReference type="EMBL" id="KAF7119733.1"/>
    </source>
</evidence>
<dbReference type="InterPro" id="IPR011050">
    <property type="entry name" value="Pectin_lyase_fold/virulence"/>
</dbReference>
<dbReference type="InterPro" id="IPR033131">
    <property type="entry name" value="Pectinesterase_Asp_AS"/>
</dbReference>
<keyword evidence="10" id="KW-0961">Cell wall biogenesis/degradation</keyword>
<dbReference type="AlphaFoldDB" id="A0A834G4Z4"/>
<dbReference type="InterPro" id="IPR012334">
    <property type="entry name" value="Pectin_lyas_fold"/>
</dbReference>
<dbReference type="Pfam" id="PF04043">
    <property type="entry name" value="PMEI"/>
    <property type="match status" value="1"/>
</dbReference>
<evidence type="ECO:0000256" key="5">
    <source>
        <dbReference type="ARBA" id="ARBA00013229"/>
    </source>
</evidence>
<comment type="similarity">
    <text evidence="3">In the N-terminal section; belongs to the PMEI family.</text>
</comment>
<evidence type="ECO:0000256" key="7">
    <source>
        <dbReference type="ARBA" id="ARBA00022525"/>
    </source>
</evidence>
<feature type="active site" evidence="12">
    <location>
        <position position="411"/>
    </location>
</feature>
<comment type="catalytic activity">
    <reaction evidence="11 13">
        <text>[(1-&gt;4)-alpha-D-galacturonosyl methyl ester](n) + n H2O = [(1-&gt;4)-alpha-D-galacturonosyl](n) + n methanol + n H(+)</text>
        <dbReference type="Rhea" id="RHEA:22380"/>
        <dbReference type="Rhea" id="RHEA-COMP:14570"/>
        <dbReference type="Rhea" id="RHEA-COMP:14573"/>
        <dbReference type="ChEBI" id="CHEBI:15377"/>
        <dbReference type="ChEBI" id="CHEBI:15378"/>
        <dbReference type="ChEBI" id="CHEBI:17790"/>
        <dbReference type="ChEBI" id="CHEBI:140522"/>
        <dbReference type="ChEBI" id="CHEBI:140523"/>
        <dbReference type="EC" id="3.1.1.11"/>
    </reaction>
</comment>
<dbReference type="GO" id="GO:0045490">
    <property type="term" value="P:pectin catabolic process"/>
    <property type="evidence" value="ECO:0007669"/>
    <property type="project" value="UniProtKB-UniRule"/>
</dbReference>
<evidence type="ECO:0000256" key="9">
    <source>
        <dbReference type="ARBA" id="ARBA00023085"/>
    </source>
</evidence>
<dbReference type="GO" id="GO:0004857">
    <property type="term" value="F:enzyme inhibitor activity"/>
    <property type="evidence" value="ECO:0007669"/>
    <property type="project" value="InterPro"/>
</dbReference>
<dbReference type="GO" id="GO:0030599">
    <property type="term" value="F:pectinesterase activity"/>
    <property type="evidence" value="ECO:0007669"/>
    <property type="project" value="UniProtKB-UniRule"/>
</dbReference>
<dbReference type="UniPathway" id="UPA00545">
    <property type="reaction ID" value="UER00823"/>
</dbReference>
<keyword evidence="8 13" id="KW-0378">Hydrolase</keyword>
<evidence type="ECO:0000256" key="13">
    <source>
        <dbReference type="RuleBase" id="RU000589"/>
    </source>
</evidence>
<evidence type="ECO:0000259" key="14">
    <source>
        <dbReference type="SMART" id="SM00856"/>
    </source>
</evidence>
<dbReference type="SMART" id="SM00856">
    <property type="entry name" value="PMEI"/>
    <property type="match status" value="1"/>
</dbReference>
<gene>
    <name evidence="15" type="ORF">RHSIM_Rhsim13G0137300</name>
</gene>
<dbReference type="Proteomes" id="UP000626092">
    <property type="component" value="Unassembled WGS sequence"/>
</dbReference>
<keyword evidence="6" id="KW-0134">Cell wall</keyword>
<evidence type="ECO:0000256" key="8">
    <source>
        <dbReference type="ARBA" id="ARBA00022801"/>
    </source>
</evidence>
<evidence type="ECO:0000256" key="6">
    <source>
        <dbReference type="ARBA" id="ARBA00022512"/>
    </source>
</evidence>
<dbReference type="EC" id="3.1.1.11" evidence="5 13"/>
<evidence type="ECO:0000256" key="2">
    <source>
        <dbReference type="ARBA" id="ARBA00005184"/>
    </source>
</evidence>
<feature type="chain" id="PRO_5033094272" description="Pectinesterase" evidence="13">
    <location>
        <begin position="26"/>
        <end position="584"/>
    </location>
</feature>
<dbReference type="GO" id="GO:0042545">
    <property type="term" value="P:cell wall modification"/>
    <property type="evidence" value="ECO:0007669"/>
    <property type="project" value="UniProtKB-UniRule"/>
</dbReference>
<comment type="similarity">
    <text evidence="4">In the C-terminal section; belongs to the pectinesterase family.</text>
</comment>
<sequence>MVGKVIVSLVSLILVVGVAIGVVVAVNKGHGGRDTTSATAPVATSSKAVTSFCSTTNYQDACVNSLGNVAKNESATPMDYIMAAVNATIEEAAKAFQVAQSVKVDAAKHPNQALAVDDCKEMLEWAVQELQAAFSMVGDSDMHSLQDREFEILNWFTAVVSYQQSCLEQLEVPEYKSAIENGMVNATQLTSNAINIVAKIADVLQAFDINLDMFKPNTTTTTTPTKSRRLLEVTEVGHDGYPTWFQAGDRKLLAAGAVTPNAVVAKDGSGQYNTINDAVAAIPKKRQGKWIIYIKAGIYNEIVLVPKSAANVFMYGDGPTKTIVTGRKNCGIDGTPTMHTATFAVQGPGFIAKSIGFQNTAGTKGHQAVAFRSQSDQSAYIDCRFEGYQDTLYYQSNRQFYRNCYISGTIDFIFGKGTALIQNSDIVVRMPELNQQNTVTADGNIEANSIAGLVLQNCRIIAEPELVPNRFTIKSYLGRPWAAYSQTAVIQSEIGDLIQPEGWMIWANTNNHETSVIAEYANRGPGAVTDKRVKWKKYSIITNSNEALRYTPAIHLEGGKKPSQWVLATAGSVGVSTDMGLSPA</sequence>
<evidence type="ECO:0000256" key="3">
    <source>
        <dbReference type="ARBA" id="ARBA00006027"/>
    </source>
</evidence>
<reference evidence="15" key="1">
    <citation type="submission" date="2019-11" db="EMBL/GenBank/DDBJ databases">
        <authorList>
            <person name="Liu Y."/>
            <person name="Hou J."/>
            <person name="Li T.-Q."/>
            <person name="Guan C.-H."/>
            <person name="Wu X."/>
            <person name="Wu H.-Z."/>
            <person name="Ling F."/>
            <person name="Zhang R."/>
            <person name="Shi X.-G."/>
            <person name="Ren J.-P."/>
            <person name="Chen E.-F."/>
            <person name="Sun J.-M."/>
        </authorList>
    </citation>
    <scope>NUCLEOTIDE SEQUENCE</scope>
    <source>
        <strain evidence="15">Adult_tree_wgs_1</strain>
        <tissue evidence="15">Leaves</tissue>
    </source>
</reference>
<comment type="pathway">
    <text evidence="2 13">Glycan metabolism; pectin degradation; 2-dehydro-3-deoxy-D-gluconate from pectin: step 1/5.</text>
</comment>
<dbReference type="SUPFAM" id="SSF51126">
    <property type="entry name" value="Pectin lyase-like"/>
    <property type="match status" value="1"/>
</dbReference>
<dbReference type="OrthoDB" id="2019149at2759"/>
<evidence type="ECO:0000256" key="11">
    <source>
        <dbReference type="ARBA" id="ARBA00047928"/>
    </source>
</evidence>
<keyword evidence="16" id="KW-1185">Reference proteome</keyword>
<keyword evidence="7" id="KW-0964">Secreted</keyword>
<feature type="signal peptide" evidence="13">
    <location>
        <begin position="1"/>
        <end position="25"/>
    </location>
</feature>
<dbReference type="InterPro" id="IPR006501">
    <property type="entry name" value="Pectinesterase_inhib_dom"/>
</dbReference>
<keyword evidence="9 13" id="KW-0063">Aspartyl esterase</keyword>
<keyword evidence="13" id="KW-0732">Signal</keyword>
<protein>
    <recommendedName>
        <fullName evidence="5 13">Pectinesterase</fullName>
        <ecNumber evidence="5 13">3.1.1.11</ecNumber>
    </recommendedName>
</protein>
<feature type="domain" description="Pectinesterase inhibitor" evidence="14">
    <location>
        <begin position="44"/>
        <end position="196"/>
    </location>
</feature>
<dbReference type="Pfam" id="PF01095">
    <property type="entry name" value="Pectinesterase"/>
    <property type="match status" value="1"/>
</dbReference>
<dbReference type="PANTHER" id="PTHR31707">
    <property type="entry name" value="PECTINESTERASE"/>
    <property type="match status" value="1"/>
</dbReference>
<evidence type="ECO:0000256" key="12">
    <source>
        <dbReference type="PROSITE-ProRule" id="PRU10040"/>
    </source>
</evidence>
<dbReference type="Gene3D" id="2.160.20.10">
    <property type="entry name" value="Single-stranded right-handed beta-helix, Pectin lyase-like"/>
    <property type="match status" value="1"/>
</dbReference>
<evidence type="ECO:0000256" key="10">
    <source>
        <dbReference type="ARBA" id="ARBA00023316"/>
    </source>
</evidence>
<dbReference type="NCBIfam" id="TIGR01614">
    <property type="entry name" value="PME_inhib"/>
    <property type="match status" value="1"/>
</dbReference>
<dbReference type="InterPro" id="IPR035513">
    <property type="entry name" value="Invertase/methylesterase_inhib"/>
</dbReference>
<accession>A0A834G4Z4</accession>
<dbReference type="Gene3D" id="1.20.140.40">
    <property type="entry name" value="Invertase/pectin methylesterase inhibitor family protein"/>
    <property type="match status" value="1"/>
</dbReference>
<evidence type="ECO:0000256" key="4">
    <source>
        <dbReference type="ARBA" id="ARBA00007786"/>
    </source>
</evidence>
<proteinExistence type="inferred from homology"/>
<dbReference type="SUPFAM" id="SSF101148">
    <property type="entry name" value="Plant invertase/pectin methylesterase inhibitor"/>
    <property type="match status" value="1"/>
</dbReference>
<evidence type="ECO:0000313" key="16">
    <source>
        <dbReference type="Proteomes" id="UP000626092"/>
    </source>
</evidence>
<dbReference type="PROSITE" id="PS00503">
    <property type="entry name" value="PECTINESTERASE_2"/>
    <property type="match status" value="1"/>
</dbReference>